<feature type="transmembrane region" description="Helical" evidence="10">
    <location>
        <begin position="153"/>
        <end position="175"/>
    </location>
</feature>
<dbReference type="PRINTS" id="PR00237">
    <property type="entry name" value="GPCRRHODOPSN"/>
</dbReference>
<organism evidence="12 13">
    <name type="scientific">Petrolisthes cinctipes</name>
    <name type="common">Flat porcelain crab</name>
    <dbReference type="NCBI Taxonomy" id="88211"/>
    <lineage>
        <taxon>Eukaryota</taxon>
        <taxon>Metazoa</taxon>
        <taxon>Ecdysozoa</taxon>
        <taxon>Arthropoda</taxon>
        <taxon>Crustacea</taxon>
        <taxon>Multicrustacea</taxon>
        <taxon>Malacostraca</taxon>
        <taxon>Eumalacostraca</taxon>
        <taxon>Eucarida</taxon>
        <taxon>Decapoda</taxon>
        <taxon>Pleocyemata</taxon>
        <taxon>Anomura</taxon>
        <taxon>Galatheoidea</taxon>
        <taxon>Porcellanidae</taxon>
        <taxon>Petrolisthes</taxon>
    </lineage>
</organism>
<keyword evidence="7 10" id="KW-0472">Membrane</keyword>
<feature type="transmembrane region" description="Helical" evidence="10">
    <location>
        <begin position="33"/>
        <end position="57"/>
    </location>
</feature>
<keyword evidence="5 10" id="KW-1133">Transmembrane helix</keyword>
<gene>
    <name evidence="12" type="ORF">Pcinc_030136</name>
</gene>
<sequence length="316" mass="35649">MDDYSDHYDYHYDYGCLNCTFSEHEYGLADNPLLILEIVLLILGVVVGVPGNIGVFYMVKSKPELRSITTTYILHRAVADSLFFNGDMIKLVNYFMGHWKFGNIVCKIYAALLQVPVFASAMFLVLMNVDLYLMLVRVKNQNNKAKRQQMMRVGAAGVWTITLVSAILVFIYSGLGYPNETCWVLPVMITAQQLSVLEISILLLCYALPLAVSWGFYAQYVKTPSTPLSLEGSEASGRDKKLMLVLNVTFTACQSLYWLTRSLVPFHFNLGTLVMFVVLHCCLELSLALSVVFTLYYKMLKRGQPENPHIALPLMS</sequence>
<comment type="caution">
    <text evidence="12">The sequence shown here is derived from an EMBL/GenBank/DDBJ whole genome shotgun (WGS) entry which is preliminary data.</text>
</comment>
<accession>A0AAE1EYZ3</accession>
<keyword evidence="13" id="KW-1185">Reference proteome</keyword>
<evidence type="ECO:0000256" key="7">
    <source>
        <dbReference type="ARBA" id="ARBA00023136"/>
    </source>
</evidence>
<evidence type="ECO:0000313" key="13">
    <source>
        <dbReference type="Proteomes" id="UP001286313"/>
    </source>
</evidence>
<evidence type="ECO:0000256" key="4">
    <source>
        <dbReference type="ARBA" id="ARBA00022692"/>
    </source>
</evidence>
<dbReference type="PROSITE" id="PS50262">
    <property type="entry name" value="G_PROTEIN_RECEP_F1_2"/>
    <property type="match status" value="1"/>
</dbReference>
<reference evidence="12" key="1">
    <citation type="submission" date="2023-10" db="EMBL/GenBank/DDBJ databases">
        <title>Genome assemblies of two species of porcelain crab, Petrolisthes cinctipes and Petrolisthes manimaculis (Anomura: Porcellanidae).</title>
        <authorList>
            <person name="Angst P."/>
        </authorList>
    </citation>
    <scope>NUCLEOTIDE SEQUENCE</scope>
    <source>
        <strain evidence="12">PB745_01</strain>
        <tissue evidence="12">Gill</tissue>
    </source>
</reference>
<dbReference type="GO" id="GO:0004930">
    <property type="term" value="F:G protein-coupled receptor activity"/>
    <property type="evidence" value="ECO:0007669"/>
    <property type="project" value="UniProtKB-KW"/>
</dbReference>
<dbReference type="GO" id="GO:0042923">
    <property type="term" value="F:neuropeptide binding"/>
    <property type="evidence" value="ECO:0007669"/>
    <property type="project" value="TreeGrafter"/>
</dbReference>
<evidence type="ECO:0000256" key="1">
    <source>
        <dbReference type="ARBA" id="ARBA00004651"/>
    </source>
</evidence>
<evidence type="ECO:0000256" key="6">
    <source>
        <dbReference type="ARBA" id="ARBA00023040"/>
    </source>
</evidence>
<dbReference type="GO" id="GO:0043005">
    <property type="term" value="C:neuron projection"/>
    <property type="evidence" value="ECO:0007669"/>
    <property type="project" value="TreeGrafter"/>
</dbReference>
<comment type="subcellular location">
    <subcellularLocation>
        <location evidence="1">Cell membrane</location>
        <topology evidence="1">Multi-pass membrane protein</topology>
    </subcellularLocation>
</comment>
<dbReference type="PANTHER" id="PTHR24229:SF40">
    <property type="entry name" value="ALLATOSTATIN C RECEPTOR 1-RELATED"/>
    <property type="match status" value="1"/>
</dbReference>
<dbReference type="GO" id="GO:0007218">
    <property type="term" value="P:neuropeptide signaling pathway"/>
    <property type="evidence" value="ECO:0007669"/>
    <property type="project" value="TreeGrafter"/>
</dbReference>
<proteinExistence type="inferred from homology"/>
<evidence type="ECO:0000256" key="3">
    <source>
        <dbReference type="ARBA" id="ARBA00022475"/>
    </source>
</evidence>
<feature type="transmembrane region" description="Helical" evidence="10">
    <location>
        <begin position="77"/>
        <end position="96"/>
    </location>
</feature>
<dbReference type="PANTHER" id="PTHR24229">
    <property type="entry name" value="NEUROPEPTIDES RECEPTOR"/>
    <property type="match status" value="1"/>
</dbReference>
<feature type="transmembrane region" description="Helical" evidence="10">
    <location>
        <begin position="195"/>
        <end position="221"/>
    </location>
</feature>
<dbReference type="EMBL" id="JAWQEG010003857">
    <property type="protein sequence ID" value="KAK3864148.1"/>
    <property type="molecule type" value="Genomic_DNA"/>
</dbReference>
<comment type="similarity">
    <text evidence="2">Belongs to the G-protein coupled receptor 1 family.</text>
</comment>
<keyword evidence="4 10" id="KW-0812">Transmembrane</keyword>
<dbReference type="AlphaFoldDB" id="A0AAE1EYZ3"/>
<feature type="transmembrane region" description="Helical" evidence="10">
    <location>
        <begin position="108"/>
        <end position="133"/>
    </location>
</feature>
<feature type="domain" description="G-protein coupled receptors family 1 profile" evidence="11">
    <location>
        <begin position="51"/>
        <end position="297"/>
    </location>
</feature>
<keyword evidence="3" id="KW-1003">Cell membrane</keyword>
<dbReference type="Proteomes" id="UP001286313">
    <property type="component" value="Unassembled WGS sequence"/>
</dbReference>
<evidence type="ECO:0000256" key="5">
    <source>
        <dbReference type="ARBA" id="ARBA00022989"/>
    </source>
</evidence>
<feature type="transmembrane region" description="Helical" evidence="10">
    <location>
        <begin position="242"/>
        <end position="260"/>
    </location>
</feature>
<keyword evidence="6" id="KW-0297">G-protein coupled receptor</keyword>
<evidence type="ECO:0000256" key="9">
    <source>
        <dbReference type="ARBA" id="ARBA00023224"/>
    </source>
</evidence>
<evidence type="ECO:0000256" key="2">
    <source>
        <dbReference type="ARBA" id="ARBA00010663"/>
    </source>
</evidence>
<dbReference type="Pfam" id="PF00001">
    <property type="entry name" value="7tm_1"/>
    <property type="match status" value="1"/>
</dbReference>
<dbReference type="InterPro" id="IPR017452">
    <property type="entry name" value="GPCR_Rhodpsn_7TM"/>
</dbReference>
<feature type="transmembrane region" description="Helical" evidence="10">
    <location>
        <begin position="272"/>
        <end position="297"/>
    </location>
</feature>
<evidence type="ECO:0000256" key="10">
    <source>
        <dbReference type="SAM" id="Phobius"/>
    </source>
</evidence>
<protein>
    <recommendedName>
        <fullName evidence="11">G-protein coupled receptors family 1 profile domain-containing protein</fullName>
    </recommendedName>
</protein>
<keyword evidence="8" id="KW-0675">Receptor</keyword>
<dbReference type="SUPFAM" id="SSF81321">
    <property type="entry name" value="Family A G protein-coupled receptor-like"/>
    <property type="match status" value="1"/>
</dbReference>
<dbReference type="Gene3D" id="1.20.1070.10">
    <property type="entry name" value="Rhodopsin 7-helix transmembrane proteins"/>
    <property type="match status" value="1"/>
</dbReference>
<evidence type="ECO:0000313" key="12">
    <source>
        <dbReference type="EMBL" id="KAK3864148.1"/>
    </source>
</evidence>
<keyword evidence="9" id="KW-0807">Transducer</keyword>
<evidence type="ECO:0000259" key="11">
    <source>
        <dbReference type="PROSITE" id="PS50262"/>
    </source>
</evidence>
<name>A0AAE1EYZ3_PETCI</name>
<dbReference type="GO" id="GO:0005886">
    <property type="term" value="C:plasma membrane"/>
    <property type="evidence" value="ECO:0007669"/>
    <property type="project" value="UniProtKB-SubCell"/>
</dbReference>
<dbReference type="InterPro" id="IPR000276">
    <property type="entry name" value="GPCR_Rhodpsn"/>
</dbReference>
<evidence type="ECO:0000256" key="8">
    <source>
        <dbReference type="ARBA" id="ARBA00023170"/>
    </source>
</evidence>